<feature type="transmembrane region" description="Helical" evidence="1">
    <location>
        <begin position="106"/>
        <end position="127"/>
    </location>
</feature>
<dbReference type="AlphaFoldDB" id="F5Y393"/>
<keyword evidence="3" id="KW-1185">Reference proteome</keyword>
<dbReference type="eggNOG" id="ENOG50334WQ">
    <property type="taxonomic scope" value="Bacteria"/>
</dbReference>
<keyword evidence="1" id="KW-1133">Transmembrane helix</keyword>
<keyword evidence="1" id="KW-0472">Membrane</keyword>
<keyword evidence="1" id="KW-0812">Transmembrane</keyword>
<feature type="transmembrane region" description="Helical" evidence="1">
    <location>
        <begin position="50"/>
        <end position="73"/>
    </location>
</feature>
<dbReference type="Pfam" id="PF10861">
    <property type="entry name" value="DUF2784"/>
    <property type="match status" value="1"/>
</dbReference>
<gene>
    <name evidence="2" type="ordered locus">Rta_01180</name>
</gene>
<dbReference type="HOGENOM" id="CLU_109263_0_1_4"/>
<evidence type="ECO:0000313" key="2">
    <source>
        <dbReference type="EMBL" id="AEG91180.1"/>
    </source>
</evidence>
<reference evidence="3" key="1">
    <citation type="submission" date="2006-01" db="EMBL/GenBank/DDBJ databases">
        <title>Genome of the cyst-dividing bacterium Ramlibacter tataouinensis.</title>
        <authorList>
            <person name="Barakat M."/>
            <person name="Ortet P."/>
            <person name="De Luca G."/>
            <person name="Jourlin-Castelli C."/>
            <person name="Ansaldi M."/>
            <person name="Py B."/>
            <person name="Fichant G."/>
            <person name="Coutinho P."/>
            <person name="Voulhoux R."/>
            <person name="Bastien O."/>
            <person name="Roy S."/>
            <person name="Marechal E."/>
            <person name="Henrissat B."/>
            <person name="Quentin Y."/>
            <person name="Noirot P."/>
            <person name="Filloux A."/>
            <person name="Mejean V."/>
            <person name="DuBow M."/>
            <person name="Barras F."/>
            <person name="Heulin T."/>
        </authorList>
    </citation>
    <scope>NUCLEOTIDE SEQUENCE [LARGE SCALE GENOMIC DNA]</scope>
    <source>
        <strain evidence="3">ATCC BAA-407 / DSM 14655 / LMG 21543 / TTB310</strain>
    </source>
</reference>
<dbReference type="Proteomes" id="UP000008385">
    <property type="component" value="Chromosome"/>
</dbReference>
<feature type="transmembrane region" description="Helical" evidence="1">
    <location>
        <begin position="12"/>
        <end position="38"/>
    </location>
</feature>
<organism evidence="2 3">
    <name type="scientific">Ramlibacter tataouinensis (strain ATCC BAA-407 / DSM 14655 / LMG 21543 / TTB310)</name>
    <dbReference type="NCBI Taxonomy" id="365046"/>
    <lineage>
        <taxon>Bacteria</taxon>
        <taxon>Pseudomonadati</taxon>
        <taxon>Pseudomonadota</taxon>
        <taxon>Betaproteobacteria</taxon>
        <taxon>Burkholderiales</taxon>
        <taxon>Comamonadaceae</taxon>
        <taxon>Ramlibacter</taxon>
    </lineage>
</organism>
<sequence>MPAMPYLLLADLVLALHVAVVLFVVGGLAAIVLGNLLGRWPVVNTLRFRVAHLAAIAIVVAEAWAGVVCPLTTLEMALRARAGAATYAGGFVQHWLQGLLYYELPAWAFTTAYTVFGLAVLAAWACWPPRRRAAP</sequence>
<evidence type="ECO:0000313" key="3">
    <source>
        <dbReference type="Proteomes" id="UP000008385"/>
    </source>
</evidence>
<evidence type="ECO:0008006" key="4">
    <source>
        <dbReference type="Google" id="ProtNLM"/>
    </source>
</evidence>
<dbReference type="EMBL" id="CP000245">
    <property type="protein sequence ID" value="AEG91180.1"/>
    <property type="molecule type" value="Genomic_DNA"/>
</dbReference>
<dbReference type="KEGG" id="rta:Rta_01180"/>
<name>F5Y393_RAMTT</name>
<protein>
    <recommendedName>
        <fullName evidence="4">DUF2784 domain-containing protein</fullName>
    </recommendedName>
</protein>
<dbReference type="STRING" id="365046.Rta_01180"/>
<dbReference type="InterPro" id="IPR021218">
    <property type="entry name" value="DUF2784"/>
</dbReference>
<reference evidence="2 3" key="2">
    <citation type="journal article" date="2011" name="PLoS ONE">
        <title>The Cyst-Dividing Bacterium Ramlibacter tataouinensis TTB310 Genome Reveals a Well-Stocked Toolbox for Adaptation to a Desert Environment.</title>
        <authorList>
            <person name="De Luca G."/>
            <person name="Barakat M."/>
            <person name="Ortet P."/>
            <person name="Fochesato S."/>
            <person name="Jourlin-Castelli C."/>
            <person name="Ansaldi M."/>
            <person name="Py B."/>
            <person name="Fichant G."/>
            <person name="Coutinho P.M."/>
            <person name="Voulhoux R."/>
            <person name="Bastien O."/>
            <person name="Marechal E."/>
            <person name="Henrissat B."/>
            <person name="Quentin Y."/>
            <person name="Noirot P."/>
            <person name="Filloux A."/>
            <person name="Mejean V."/>
            <person name="Dubow M.S."/>
            <person name="Barras F."/>
            <person name="Barbe V."/>
            <person name="Weissenbach J."/>
            <person name="Mihalcescu I."/>
            <person name="Vermeglio A."/>
            <person name="Achouak W."/>
            <person name="Heulin T."/>
        </authorList>
    </citation>
    <scope>NUCLEOTIDE SEQUENCE [LARGE SCALE GENOMIC DNA]</scope>
    <source>
        <strain evidence="3">ATCC BAA-407 / DSM 14655 / LMG 21543 / TTB310</strain>
    </source>
</reference>
<proteinExistence type="predicted"/>
<evidence type="ECO:0000256" key="1">
    <source>
        <dbReference type="SAM" id="Phobius"/>
    </source>
</evidence>
<accession>F5Y393</accession>
<dbReference type="PATRIC" id="fig|365046.3.peg.121"/>